<gene>
    <name evidence="4" type="ORF">ENSA5_41650</name>
</gene>
<dbReference type="Proteomes" id="UP000237968">
    <property type="component" value="Unassembled WGS sequence"/>
</dbReference>
<dbReference type="RefSeq" id="WP_106393456.1">
    <property type="nucleotide sequence ID" value="NZ_PVNK01000180.1"/>
</dbReference>
<dbReference type="PANTHER" id="PTHR23150:SF19">
    <property type="entry name" value="FORMYLGLYCINE-GENERATING ENZYME"/>
    <property type="match status" value="1"/>
</dbReference>
<evidence type="ECO:0000256" key="2">
    <source>
        <dbReference type="SAM" id="SignalP"/>
    </source>
</evidence>
<keyword evidence="5" id="KW-1185">Reference proteome</keyword>
<feature type="domain" description="Sulfatase-modifying factor enzyme-like" evidence="3">
    <location>
        <begin position="153"/>
        <end position="359"/>
    </location>
</feature>
<feature type="signal peptide" evidence="2">
    <location>
        <begin position="1"/>
        <end position="22"/>
    </location>
</feature>
<dbReference type="InterPro" id="IPR051043">
    <property type="entry name" value="Sulfatase_Mod_Factor_Kinase"/>
</dbReference>
<dbReference type="AlphaFoldDB" id="A0A2S9XMG8"/>
<accession>A0A2S9XMG8</accession>
<dbReference type="OrthoDB" id="9768004at2"/>
<dbReference type="Gene3D" id="3.90.1580.10">
    <property type="entry name" value="paralog of FGE (formylglycine-generating enzyme)"/>
    <property type="match status" value="1"/>
</dbReference>
<comment type="caution">
    <text evidence="4">The sequence shown here is derived from an EMBL/GenBank/DDBJ whole genome shotgun (WGS) entry which is preliminary data.</text>
</comment>
<keyword evidence="2" id="KW-0732">Signal</keyword>
<sequence length="364" mass="37254">MRSLCFISLTSLLLLPCGCADRALGVSGSGADLGTDGTADETGFDETASTVSTGDGDGDPGDGDGGTTTTDTGDGDGDDDGDSGDGDGDDDGDTGDGDGDTGDGDTGDGDGDTGDGDGDTGDGDGDTGDGDGDTGDGDTGDGDGDGDDLLDLGDFSISATEISVDQYAQFLFDDVGFEGLPETCSWKIDYLPDSWNSQSNDDLDFPVVGVDWCDAWAYCEWSGAHLCGLVGGQPAALSDLNDAVNNEWYRACSADGAMTYPYADSYDPTACNGAELGVDELALVGSLDTCEGGAPGLFDMSGNAWEWTSACADSPDTDDNTEECRRRGGSYFSSDNILRCAVSSTRPRDFRSLNTSFRCCGNLP</sequence>
<evidence type="ECO:0000313" key="5">
    <source>
        <dbReference type="Proteomes" id="UP000237968"/>
    </source>
</evidence>
<dbReference type="PANTHER" id="PTHR23150">
    <property type="entry name" value="SULFATASE MODIFYING FACTOR 1, 2"/>
    <property type="match status" value="1"/>
</dbReference>
<dbReference type="Pfam" id="PF03781">
    <property type="entry name" value="FGE-sulfatase"/>
    <property type="match status" value="1"/>
</dbReference>
<dbReference type="InterPro" id="IPR005532">
    <property type="entry name" value="SUMF_dom"/>
</dbReference>
<dbReference type="SUPFAM" id="SSF56436">
    <property type="entry name" value="C-type lectin-like"/>
    <property type="match status" value="1"/>
</dbReference>
<dbReference type="EMBL" id="PVNK01000180">
    <property type="protein sequence ID" value="PRP94053.1"/>
    <property type="molecule type" value="Genomic_DNA"/>
</dbReference>
<reference evidence="4 5" key="1">
    <citation type="submission" date="2018-03" db="EMBL/GenBank/DDBJ databases">
        <title>Draft Genome Sequences of the Obligatory Marine Myxobacteria Enhygromyxa salina SWB005.</title>
        <authorList>
            <person name="Poehlein A."/>
            <person name="Moghaddam J.A."/>
            <person name="Harms H."/>
            <person name="Alanjari M."/>
            <person name="Koenig G.M."/>
            <person name="Daniel R."/>
            <person name="Schaeberle T.F."/>
        </authorList>
    </citation>
    <scope>NUCLEOTIDE SEQUENCE [LARGE SCALE GENOMIC DNA]</scope>
    <source>
        <strain evidence="4 5">SWB005</strain>
    </source>
</reference>
<evidence type="ECO:0000259" key="3">
    <source>
        <dbReference type="Pfam" id="PF03781"/>
    </source>
</evidence>
<feature type="compositionally biased region" description="Acidic residues" evidence="1">
    <location>
        <begin position="73"/>
        <end position="149"/>
    </location>
</feature>
<name>A0A2S9XMG8_9BACT</name>
<dbReference type="InterPro" id="IPR016187">
    <property type="entry name" value="CTDL_fold"/>
</dbReference>
<dbReference type="GO" id="GO:0120147">
    <property type="term" value="F:formylglycine-generating oxidase activity"/>
    <property type="evidence" value="ECO:0007669"/>
    <property type="project" value="TreeGrafter"/>
</dbReference>
<evidence type="ECO:0000313" key="4">
    <source>
        <dbReference type="EMBL" id="PRP94053.1"/>
    </source>
</evidence>
<evidence type="ECO:0000256" key="1">
    <source>
        <dbReference type="SAM" id="MobiDB-lite"/>
    </source>
</evidence>
<dbReference type="InterPro" id="IPR042095">
    <property type="entry name" value="SUMF_sf"/>
</dbReference>
<feature type="chain" id="PRO_5015554849" evidence="2">
    <location>
        <begin position="23"/>
        <end position="364"/>
    </location>
</feature>
<organism evidence="4 5">
    <name type="scientific">Enhygromyxa salina</name>
    <dbReference type="NCBI Taxonomy" id="215803"/>
    <lineage>
        <taxon>Bacteria</taxon>
        <taxon>Pseudomonadati</taxon>
        <taxon>Myxococcota</taxon>
        <taxon>Polyangia</taxon>
        <taxon>Nannocystales</taxon>
        <taxon>Nannocystaceae</taxon>
        <taxon>Enhygromyxa</taxon>
    </lineage>
</organism>
<protein>
    <submittedName>
        <fullName evidence="4">Formylglycine-generating sulfatase enzyme</fullName>
    </submittedName>
</protein>
<proteinExistence type="predicted"/>
<feature type="region of interest" description="Disordered" evidence="1">
    <location>
        <begin position="35"/>
        <end position="149"/>
    </location>
</feature>